<proteinExistence type="predicted"/>
<dbReference type="Proteomes" id="UP000327392">
    <property type="component" value="Segment"/>
</dbReference>
<dbReference type="InterPro" id="IPR010064">
    <property type="entry name" value="HK97-gp10_tail"/>
</dbReference>
<dbReference type="Pfam" id="PF04883">
    <property type="entry name" value="HK97-gp10_like"/>
    <property type="match status" value="1"/>
</dbReference>
<accession>A0A5J6D7E3</accession>
<dbReference type="RefSeq" id="YP_010655506.1">
    <property type="nucleotide sequence ID" value="NC_070829.1"/>
</dbReference>
<dbReference type="EMBL" id="MN204493">
    <property type="protein sequence ID" value="QEQ93593.1"/>
    <property type="molecule type" value="Genomic_DNA"/>
</dbReference>
<gene>
    <name evidence="1" type="primary">15</name>
    <name evidence="1" type="ORF">SEA_ZUKO_15</name>
</gene>
<protein>
    <submittedName>
        <fullName evidence="1">Minor capsid protein</fullName>
    </submittedName>
</protein>
<evidence type="ECO:0000313" key="1">
    <source>
        <dbReference type="EMBL" id="QEQ93593.1"/>
    </source>
</evidence>
<evidence type="ECO:0000313" key="2">
    <source>
        <dbReference type="Proteomes" id="UP000327392"/>
    </source>
</evidence>
<dbReference type="KEGG" id="vg:77931369"/>
<keyword evidence="2" id="KW-1185">Reference proteome</keyword>
<dbReference type="NCBIfam" id="TIGR01725">
    <property type="entry name" value="phge_HK97_gp10"/>
    <property type="match status" value="1"/>
</dbReference>
<name>A0A5J6D7E3_9CAUD</name>
<organism evidence="1 2">
    <name type="scientific">Streptomyces phage Zuko</name>
    <dbReference type="NCBI Taxonomy" id="2601695"/>
    <lineage>
        <taxon>Viruses</taxon>
        <taxon>Duplodnaviria</taxon>
        <taxon>Heunggongvirae</taxon>
        <taxon>Uroviricota</taxon>
        <taxon>Caudoviricetes</taxon>
        <taxon>Zukovirus</taxon>
        <taxon>Zukovirus zuko</taxon>
    </lineage>
</organism>
<sequence>MASQARVRVRMTGGFFARLHEAIRPTMEAVARDIEADIRRNAPVDSGDLVRSIKRRGTTITIGTDYWHFVEYGTRAHIIRPRVKKALWWPDAQHPVKKVYHPGTRAQPFIRPAATRQRRLRRGVGVDVDRT</sequence>
<reference evidence="1 2" key="1">
    <citation type="submission" date="2019-07" db="EMBL/GenBank/DDBJ databases">
        <authorList>
            <person name="Mandava P."/>
            <person name="Ferry J.C."/>
            <person name="Fallon S.M."/>
            <person name="Hajdenberg M."/>
            <person name="Sharma E."/>
            <person name="Shaffer C.D."/>
            <person name="Weston-Hafer K.A."/>
            <person name="Garlena R.A."/>
            <person name="Russell D.A."/>
            <person name="Pope W.H."/>
            <person name="Jacobs-Sera D."/>
            <person name="Hatfull G.F."/>
        </authorList>
    </citation>
    <scope>NUCLEOTIDE SEQUENCE [LARGE SCALE GENOMIC DNA]</scope>
</reference>
<dbReference type="GeneID" id="77931369"/>